<feature type="signal peptide" evidence="1">
    <location>
        <begin position="1"/>
        <end position="29"/>
    </location>
</feature>
<keyword evidence="3" id="KW-1185">Reference proteome</keyword>
<evidence type="ECO:0000256" key="1">
    <source>
        <dbReference type="SAM" id="SignalP"/>
    </source>
</evidence>
<dbReference type="Proteomes" id="UP001430065">
    <property type="component" value="Unassembled WGS sequence"/>
</dbReference>
<accession>A0ABS2JQU2</accession>
<sequence length="238" mass="24345">MHHASSRGVRSWLSLGVLAMSLTSMGAMAATGLPSTGLGQSWPNTTDVSASPHWHVYLFQRDGVRYVQINDLNGTVRAAVATAGGTFLTLPLGSDAAQVATPSEPLAVTGNTAGDIVYQDSTVKVLVAPQSDGTTRTYVAAGNCTDPVECSSRFGTSAAPQALTAAGKCTDPVECSSRFNSTAASATPQAVTAAGKCTDPVECSSRDPINAASAPAAQKSFTTLGKCTDPVECSSRNQ</sequence>
<comment type="caution">
    <text evidence="2">The sequence shown here is derived from an EMBL/GenBank/DDBJ whole genome shotgun (WGS) entry which is preliminary data.</text>
</comment>
<organism evidence="2 3">
    <name type="scientific">Dyella kyungheensis</name>
    <dbReference type="NCBI Taxonomy" id="1242174"/>
    <lineage>
        <taxon>Bacteria</taxon>
        <taxon>Pseudomonadati</taxon>
        <taxon>Pseudomonadota</taxon>
        <taxon>Gammaproteobacteria</taxon>
        <taxon>Lysobacterales</taxon>
        <taxon>Rhodanobacteraceae</taxon>
        <taxon>Dyella</taxon>
    </lineage>
</organism>
<gene>
    <name evidence="2" type="ORF">ISP20_09535</name>
</gene>
<dbReference type="EMBL" id="JADIKC010000003">
    <property type="protein sequence ID" value="MBM7121394.1"/>
    <property type="molecule type" value="Genomic_DNA"/>
</dbReference>
<dbReference type="RefSeq" id="WP_204635788.1">
    <property type="nucleotide sequence ID" value="NZ_JADIKC010000003.1"/>
</dbReference>
<reference evidence="2 3" key="1">
    <citation type="submission" date="2020-10" db="EMBL/GenBank/DDBJ databases">
        <title>Phylogeny of dyella-like bacteria.</title>
        <authorList>
            <person name="Fu J."/>
        </authorList>
    </citation>
    <scope>NUCLEOTIDE SEQUENCE [LARGE SCALE GENOMIC DNA]</scope>
    <source>
        <strain evidence="2 3">THG-B117</strain>
    </source>
</reference>
<evidence type="ECO:0000313" key="2">
    <source>
        <dbReference type="EMBL" id="MBM7121394.1"/>
    </source>
</evidence>
<keyword evidence="1" id="KW-0732">Signal</keyword>
<evidence type="ECO:0000313" key="3">
    <source>
        <dbReference type="Proteomes" id="UP001430065"/>
    </source>
</evidence>
<name>A0ABS2JQU2_9GAMM</name>
<feature type="chain" id="PRO_5045127336" evidence="1">
    <location>
        <begin position="30"/>
        <end position="238"/>
    </location>
</feature>
<protein>
    <submittedName>
        <fullName evidence="2">Uncharacterized protein</fullName>
    </submittedName>
</protein>
<proteinExistence type="predicted"/>